<dbReference type="AlphaFoldDB" id="A0A318UBJ6"/>
<name>A0A318UBJ6_9SPHI</name>
<accession>A0A318UBJ6</accession>
<keyword evidence="1" id="KW-1133">Transmembrane helix</keyword>
<gene>
    <name evidence="2" type="ORF">B0O44_105160</name>
</gene>
<comment type="caution">
    <text evidence="2">The sequence shown here is derived from an EMBL/GenBank/DDBJ whole genome shotgun (WGS) entry which is preliminary data.</text>
</comment>
<protein>
    <recommendedName>
        <fullName evidence="4">VanZ like protein</fullName>
    </recommendedName>
</protein>
<feature type="transmembrane region" description="Helical" evidence="1">
    <location>
        <begin position="97"/>
        <end position="116"/>
    </location>
</feature>
<dbReference type="RefSeq" id="WP_110832546.1">
    <property type="nucleotide sequence ID" value="NZ_QKLU01000005.1"/>
</dbReference>
<evidence type="ECO:0000313" key="2">
    <source>
        <dbReference type="EMBL" id="PYF72790.1"/>
    </source>
</evidence>
<keyword evidence="1" id="KW-0812">Transmembrane</keyword>
<dbReference type="Proteomes" id="UP000248198">
    <property type="component" value="Unassembled WGS sequence"/>
</dbReference>
<evidence type="ECO:0008006" key="4">
    <source>
        <dbReference type="Google" id="ProtNLM"/>
    </source>
</evidence>
<reference evidence="2 3" key="1">
    <citation type="submission" date="2018-06" db="EMBL/GenBank/DDBJ databases">
        <title>Genomic Encyclopedia of Archaeal and Bacterial Type Strains, Phase II (KMG-II): from individual species to whole genera.</title>
        <authorList>
            <person name="Goeker M."/>
        </authorList>
    </citation>
    <scope>NUCLEOTIDE SEQUENCE [LARGE SCALE GENOMIC DNA]</scope>
    <source>
        <strain evidence="2 3">DSM 27372</strain>
    </source>
</reference>
<feature type="transmembrane region" description="Helical" evidence="1">
    <location>
        <begin position="42"/>
        <end position="62"/>
    </location>
</feature>
<evidence type="ECO:0000313" key="3">
    <source>
        <dbReference type="Proteomes" id="UP000248198"/>
    </source>
</evidence>
<feature type="transmembrane region" description="Helical" evidence="1">
    <location>
        <begin position="74"/>
        <end position="91"/>
    </location>
</feature>
<organism evidence="2 3">
    <name type="scientific">Pedobacter nutrimenti</name>
    <dbReference type="NCBI Taxonomy" id="1241337"/>
    <lineage>
        <taxon>Bacteria</taxon>
        <taxon>Pseudomonadati</taxon>
        <taxon>Bacteroidota</taxon>
        <taxon>Sphingobacteriia</taxon>
        <taxon>Sphingobacteriales</taxon>
        <taxon>Sphingobacteriaceae</taxon>
        <taxon>Pedobacter</taxon>
    </lineage>
</organism>
<feature type="transmembrane region" description="Helical" evidence="1">
    <location>
        <begin position="12"/>
        <end position="30"/>
    </location>
</feature>
<dbReference type="EMBL" id="QKLU01000005">
    <property type="protein sequence ID" value="PYF72790.1"/>
    <property type="molecule type" value="Genomic_DNA"/>
</dbReference>
<keyword evidence="1" id="KW-0472">Membrane</keyword>
<evidence type="ECO:0000256" key="1">
    <source>
        <dbReference type="SAM" id="Phobius"/>
    </source>
</evidence>
<dbReference type="OrthoDB" id="1050370at2"/>
<sequence>MKFKPLLQTKYLWITIIVLSIIAIAFKSAYRQYIYANKINDYGIADSSPNFFAGLIIVFFYFTQYQKLTLKKHAIFTVVGLVGYELIQGSIFKHNFFDYKDIFASLFGAFIGYLIGSKFKSGPIFNDLETEKK</sequence>
<keyword evidence="3" id="KW-1185">Reference proteome</keyword>
<proteinExistence type="predicted"/>